<dbReference type="Pfam" id="PF00691">
    <property type="entry name" value="OmpA"/>
    <property type="match status" value="1"/>
</dbReference>
<proteinExistence type="predicted"/>
<keyword evidence="5" id="KW-0732">Signal</keyword>
<dbReference type="SUPFAM" id="SSF103088">
    <property type="entry name" value="OmpA-like"/>
    <property type="match status" value="1"/>
</dbReference>
<dbReference type="InterPro" id="IPR006664">
    <property type="entry name" value="OMP_bac"/>
</dbReference>
<sequence length="222" mass="23921">MARTTHLILIGALATTALSACTTDSRRSFLNEAGTFQGDGTFGNATMNNTLVQNGEKRYVLDLANRFANEVDSTVNFAFNSSQLDAAARATLNQQANFIRQFPEVRFRVYGHTDLVGSAAYNQRLGLARARAVVGYLVSHGISATRLEAVVSKGETQPLVVTQGRERKNRRTVTEVTGFVEDNPMILDGKYAQVVYRGYVESAIAPTGLTGVDFTGGSSGGE</sequence>
<feature type="domain" description="OmpA-like" evidence="6">
    <location>
        <begin position="64"/>
        <end position="180"/>
    </location>
</feature>
<dbReference type="PANTHER" id="PTHR30329">
    <property type="entry name" value="STATOR ELEMENT OF FLAGELLAR MOTOR COMPLEX"/>
    <property type="match status" value="1"/>
</dbReference>
<dbReference type="STRING" id="1461694.ATO9_05460"/>
<evidence type="ECO:0000256" key="2">
    <source>
        <dbReference type="ARBA" id="ARBA00023136"/>
    </source>
</evidence>
<keyword evidence="2 4" id="KW-0472">Membrane</keyword>
<dbReference type="RefSeq" id="WP_043747365.1">
    <property type="nucleotide sequence ID" value="NZ_AQQX01000002.1"/>
</dbReference>
<evidence type="ECO:0000256" key="5">
    <source>
        <dbReference type="SAM" id="SignalP"/>
    </source>
</evidence>
<evidence type="ECO:0000256" key="4">
    <source>
        <dbReference type="PROSITE-ProRule" id="PRU00473"/>
    </source>
</evidence>
<evidence type="ECO:0000256" key="3">
    <source>
        <dbReference type="ARBA" id="ARBA00023237"/>
    </source>
</evidence>
<dbReference type="PRINTS" id="PR01021">
    <property type="entry name" value="OMPADOMAIN"/>
</dbReference>
<dbReference type="EMBL" id="AQQX01000002">
    <property type="protein sequence ID" value="KGM49471.1"/>
    <property type="molecule type" value="Genomic_DNA"/>
</dbReference>
<name>A0A0A0EET3_9RHOB</name>
<protein>
    <submittedName>
        <fullName evidence="7">Membrane protein</fullName>
    </submittedName>
</protein>
<keyword evidence="8" id="KW-1185">Reference proteome</keyword>
<evidence type="ECO:0000259" key="6">
    <source>
        <dbReference type="PROSITE" id="PS51123"/>
    </source>
</evidence>
<dbReference type="AlphaFoldDB" id="A0A0A0EET3"/>
<comment type="caution">
    <text evidence="7">The sequence shown here is derived from an EMBL/GenBank/DDBJ whole genome shotgun (WGS) entry which is preliminary data.</text>
</comment>
<dbReference type="Proteomes" id="UP000030004">
    <property type="component" value="Unassembled WGS sequence"/>
</dbReference>
<feature type="chain" id="PRO_5001969029" evidence="5">
    <location>
        <begin position="20"/>
        <end position="222"/>
    </location>
</feature>
<dbReference type="eggNOG" id="COG2885">
    <property type="taxonomic scope" value="Bacteria"/>
</dbReference>
<dbReference type="InterPro" id="IPR036737">
    <property type="entry name" value="OmpA-like_sf"/>
</dbReference>
<dbReference type="Gene3D" id="3.30.1330.60">
    <property type="entry name" value="OmpA-like domain"/>
    <property type="match status" value="1"/>
</dbReference>
<comment type="subcellular location">
    <subcellularLocation>
        <location evidence="1">Cell outer membrane</location>
    </subcellularLocation>
</comment>
<dbReference type="PROSITE" id="PS51123">
    <property type="entry name" value="OMPA_2"/>
    <property type="match status" value="1"/>
</dbReference>
<organism evidence="7 8">
    <name type="scientific">Pseudooceanicola atlanticus</name>
    <dbReference type="NCBI Taxonomy" id="1461694"/>
    <lineage>
        <taxon>Bacteria</taxon>
        <taxon>Pseudomonadati</taxon>
        <taxon>Pseudomonadota</taxon>
        <taxon>Alphaproteobacteria</taxon>
        <taxon>Rhodobacterales</taxon>
        <taxon>Paracoccaceae</taxon>
        <taxon>Pseudooceanicola</taxon>
    </lineage>
</organism>
<gene>
    <name evidence="7" type="ORF">ATO9_05460</name>
</gene>
<dbReference type="PANTHER" id="PTHR30329:SF21">
    <property type="entry name" value="LIPOPROTEIN YIAD-RELATED"/>
    <property type="match status" value="1"/>
</dbReference>
<keyword evidence="3" id="KW-0998">Cell outer membrane</keyword>
<dbReference type="PROSITE" id="PS51257">
    <property type="entry name" value="PROKAR_LIPOPROTEIN"/>
    <property type="match status" value="1"/>
</dbReference>
<dbReference type="InterPro" id="IPR006665">
    <property type="entry name" value="OmpA-like"/>
</dbReference>
<evidence type="ECO:0000256" key="1">
    <source>
        <dbReference type="ARBA" id="ARBA00004442"/>
    </source>
</evidence>
<dbReference type="InterPro" id="IPR050330">
    <property type="entry name" value="Bact_OuterMem_StrucFunc"/>
</dbReference>
<accession>A0A0A0EET3</accession>
<dbReference type="GO" id="GO:0009279">
    <property type="term" value="C:cell outer membrane"/>
    <property type="evidence" value="ECO:0007669"/>
    <property type="project" value="UniProtKB-SubCell"/>
</dbReference>
<dbReference type="CDD" id="cd07185">
    <property type="entry name" value="OmpA_C-like"/>
    <property type="match status" value="1"/>
</dbReference>
<reference evidence="7 8" key="1">
    <citation type="journal article" date="2015" name="Antonie Van Leeuwenhoek">
        <title>Pseudooceanicola atlanticus gen. nov. sp. nov., isolated from surface seawater of the Atlantic Ocean and reclassification of Oceanicola batsensis, Oceanicola marinus, Oceanicola nitratireducens, Oceanicola nanhaiensis, Oceanicola antarcticus and Oceanicola flagellatus, as Pseudooceanicola batsensis comb. nov., Pseudooceanicola marinus comb. nov., Pseudooceanicola nitratireducens comb. nov., Pseudooceanicola nanhaiensis comb. nov., Pseudooceanicola antarcticus comb. nov., and Pseudooceanicola flagellatus comb. nov.</title>
        <authorList>
            <person name="Lai Q."/>
            <person name="Li G."/>
            <person name="Liu X."/>
            <person name="Du Y."/>
            <person name="Sun F."/>
            <person name="Shao Z."/>
        </authorList>
    </citation>
    <scope>NUCLEOTIDE SEQUENCE [LARGE SCALE GENOMIC DNA]</scope>
    <source>
        <strain evidence="7 8">22II-s11g</strain>
    </source>
</reference>
<evidence type="ECO:0000313" key="8">
    <source>
        <dbReference type="Proteomes" id="UP000030004"/>
    </source>
</evidence>
<feature type="signal peptide" evidence="5">
    <location>
        <begin position="1"/>
        <end position="19"/>
    </location>
</feature>
<dbReference type="OrthoDB" id="9810367at2"/>
<evidence type="ECO:0000313" key="7">
    <source>
        <dbReference type="EMBL" id="KGM49471.1"/>
    </source>
</evidence>